<dbReference type="InterPro" id="IPR015943">
    <property type="entry name" value="WD40/YVTN_repeat-like_dom_sf"/>
</dbReference>
<keyword evidence="2" id="KW-0732">Signal</keyword>
<comment type="caution">
    <text evidence="3">The sequence shown here is derived from an EMBL/GenBank/DDBJ whole genome shotgun (WGS) entry which is preliminary data.</text>
</comment>
<dbReference type="Gene3D" id="2.130.10.10">
    <property type="entry name" value="YVTN repeat-like/Quinoprotein amine dehydrogenase"/>
    <property type="match status" value="2"/>
</dbReference>
<dbReference type="RefSeq" id="WP_203658416.1">
    <property type="nucleotide sequence ID" value="NZ_BAAAZM010000013.1"/>
</dbReference>
<dbReference type="PANTHER" id="PTHR40274:SF3">
    <property type="entry name" value="VIRGINIAMYCIN B LYASE"/>
    <property type="match status" value="1"/>
</dbReference>
<sequence length="816" mass="85402">MRRRPAFRWLVPLTAAALAVSGSTVIATGAAAAGDCPTNGGFEQVGDPIPDWTQTYGSTPSFRAVDTTAAEGDHSVEMTDTSTTDPAGLESARFPVTADRAYTLVAQINRTTGSPGLYLLFFDAAGTQVGKSEKFFQTTAGSWQPAALTATAPAGAASASVLLYSSGYAQTTAYVDDVRVAPAAYRETDLGEPIRKVGIYAAAFGRLPNGHQVAYLPLNGSPAAFEVVDLATNTLVGDFTLPGSSGSWAIVTGLDGAAYIGSWSDGHLFRYRPGDDAVTDLGRPVASENWIWRLTVGDDGVIYGGTYPDGKVFSFDPATGKSRDYGQVSTDSQNARSIAYEDGTIYVGLGSVTAHLFAIDASSGTKTEIPLPEQYRSEGYVYDLDARDGYLFARLTNSSHLLVYDLAAKAWIADLGATKGLQVSEPSRDHRVYYVTSDGRLKAFGLRSHQVSDTGRTISSSSRGFAWLHVSGAEFPDLTLAMADIYGKVWLYNPDTGAQRVVDTPVRGQPIHLRSVGTGPDGRVYTSGAQSGGLAAVDPAAGATEAYPEGVVGQVEGMTSANGRLYFGVYPHAQLFAFDPARPFAAGTNPAPLGSTADAGQDRPVAWTSVGDTVVMGSVPDYGTLGGALSVIGTDGALTTRRNIVPDQSITALSSSDGVVIGGTSVYGGLGKAPTQTDGKLFLYDPASGQVTWQGVPLPGERAVTALAVAPDGHVFGATAGKVFEFDPATRTVLRTAELAPYDWSDGTSVWTSAELRFGADGALYANILGTLRRLDPATLTGPVVATNIEHFTVAGDGDIVAIRGTHLIRITPQSP</sequence>
<feature type="region of interest" description="Disordered" evidence="1">
    <location>
        <begin position="70"/>
        <end position="89"/>
    </location>
</feature>
<keyword evidence="4" id="KW-1185">Reference proteome</keyword>
<evidence type="ECO:0000256" key="2">
    <source>
        <dbReference type="SAM" id="SignalP"/>
    </source>
</evidence>
<feature type="chain" id="PRO_5035236264" description="Outer membrane protein assembly factor BamB, contains PQQ-like beta-propeller repeat" evidence="2">
    <location>
        <begin position="33"/>
        <end position="816"/>
    </location>
</feature>
<evidence type="ECO:0000313" key="4">
    <source>
        <dbReference type="Proteomes" id="UP000612808"/>
    </source>
</evidence>
<evidence type="ECO:0008006" key="5">
    <source>
        <dbReference type="Google" id="ProtNLM"/>
    </source>
</evidence>
<dbReference type="SUPFAM" id="SSF50969">
    <property type="entry name" value="YVTN repeat-like/Quinoprotein amine dehydrogenase"/>
    <property type="match status" value="1"/>
</dbReference>
<evidence type="ECO:0000256" key="1">
    <source>
        <dbReference type="SAM" id="MobiDB-lite"/>
    </source>
</evidence>
<name>A0A8J3J0R7_9ACTN</name>
<accession>A0A8J3J0R7</accession>
<protein>
    <recommendedName>
        <fullName evidence="5">Outer membrane protein assembly factor BamB, contains PQQ-like beta-propeller repeat</fullName>
    </recommendedName>
</protein>
<dbReference type="InterPro" id="IPR051344">
    <property type="entry name" value="Vgb"/>
</dbReference>
<dbReference type="SUPFAM" id="SSF50998">
    <property type="entry name" value="Quinoprotein alcohol dehydrogenase-like"/>
    <property type="match status" value="1"/>
</dbReference>
<feature type="signal peptide" evidence="2">
    <location>
        <begin position="1"/>
        <end position="32"/>
    </location>
</feature>
<gene>
    <name evidence="3" type="ORF">Aru02nite_33240</name>
</gene>
<proteinExistence type="predicted"/>
<organism evidence="3 4">
    <name type="scientific">Actinocatenispora rupis</name>
    <dbReference type="NCBI Taxonomy" id="519421"/>
    <lineage>
        <taxon>Bacteria</taxon>
        <taxon>Bacillati</taxon>
        <taxon>Actinomycetota</taxon>
        <taxon>Actinomycetes</taxon>
        <taxon>Micromonosporales</taxon>
        <taxon>Micromonosporaceae</taxon>
        <taxon>Actinocatenispora</taxon>
    </lineage>
</organism>
<dbReference type="InterPro" id="IPR011047">
    <property type="entry name" value="Quinoprotein_ADH-like_sf"/>
</dbReference>
<dbReference type="AlphaFoldDB" id="A0A8J3J0R7"/>
<dbReference type="InterPro" id="IPR011044">
    <property type="entry name" value="Quino_amine_DH_bsu"/>
</dbReference>
<dbReference type="EMBL" id="BOMB01000019">
    <property type="protein sequence ID" value="GID12435.1"/>
    <property type="molecule type" value="Genomic_DNA"/>
</dbReference>
<dbReference type="PANTHER" id="PTHR40274">
    <property type="entry name" value="VIRGINIAMYCIN B LYASE"/>
    <property type="match status" value="1"/>
</dbReference>
<evidence type="ECO:0000313" key="3">
    <source>
        <dbReference type="EMBL" id="GID12435.1"/>
    </source>
</evidence>
<dbReference type="Proteomes" id="UP000612808">
    <property type="component" value="Unassembled WGS sequence"/>
</dbReference>
<dbReference type="Gene3D" id="2.60.120.260">
    <property type="entry name" value="Galactose-binding domain-like"/>
    <property type="match status" value="1"/>
</dbReference>
<reference evidence="3" key="1">
    <citation type="submission" date="2021-01" db="EMBL/GenBank/DDBJ databases">
        <title>Whole genome shotgun sequence of Actinocatenispora rupis NBRC 107355.</title>
        <authorList>
            <person name="Komaki H."/>
            <person name="Tamura T."/>
        </authorList>
    </citation>
    <scope>NUCLEOTIDE SEQUENCE</scope>
    <source>
        <strain evidence="3">NBRC 107355</strain>
    </source>
</reference>